<dbReference type="Proteomes" id="UP000003711">
    <property type="component" value="Unassembled WGS sequence"/>
</dbReference>
<dbReference type="EMBL" id="ACCH01000167">
    <property type="protein sequence ID" value="EEF90178.1"/>
    <property type="molecule type" value="Genomic_DNA"/>
</dbReference>
<reference evidence="1 2" key="1">
    <citation type="submission" date="2008-12" db="EMBL/GenBank/DDBJ databases">
        <authorList>
            <person name="Fulton L."/>
            <person name="Clifton S."/>
            <person name="Fulton B."/>
            <person name="Xu J."/>
            <person name="Minx P."/>
            <person name="Pepin K.H."/>
            <person name="Johnson M."/>
            <person name="Bhonagiri V."/>
            <person name="Nash W.E."/>
            <person name="Mardis E.R."/>
            <person name="Wilson R.K."/>
        </authorList>
    </citation>
    <scope>NUCLEOTIDE SEQUENCE [LARGE SCALE GENOMIC DNA]</scope>
    <source>
        <strain evidence="1 2">DSM 14838</strain>
    </source>
</reference>
<accession>E2ND18</accession>
<dbReference type="HOGENOM" id="CLU_3304397_0_0_10"/>
<dbReference type="AlphaFoldDB" id="E2ND18"/>
<protein>
    <submittedName>
        <fullName evidence="1">Uncharacterized protein</fullName>
    </submittedName>
</protein>
<name>E2ND18_9BACE</name>
<comment type="caution">
    <text evidence="1">The sequence shown here is derived from an EMBL/GenBank/DDBJ whole genome shotgun (WGS) entry which is preliminary data.</text>
</comment>
<reference evidence="1 2" key="2">
    <citation type="submission" date="2009-01" db="EMBL/GenBank/DDBJ databases">
        <title>Draft genome sequence of Bacteroides cellulosilyticus (DSM 14838).</title>
        <authorList>
            <person name="Sudarsanam P."/>
            <person name="Ley R."/>
            <person name="Guruge J."/>
            <person name="Turnbaugh P.J."/>
            <person name="Mahowald M."/>
            <person name="Liep D."/>
            <person name="Gordon J."/>
        </authorList>
    </citation>
    <scope>NUCLEOTIDE SEQUENCE [LARGE SCALE GENOMIC DNA]</scope>
    <source>
        <strain evidence="1 2">DSM 14838</strain>
    </source>
</reference>
<organism evidence="1 2">
    <name type="scientific">Bacteroides cellulosilyticus DSM 14838</name>
    <dbReference type="NCBI Taxonomy" id="537012"/>
    <lineage>
        <taxon>Bacteria</taxon>
        <taxon>Pseudomonadati</taxon>
        <taxon>Bacteroidota</taxon>
        <taxon>Bacteroidia</taxon>
        <taxon>Bacteroidales</taxon>
        <taxon>Bacteroidaceae</taxon>
        <taxon>Bacteroides</taxon>
    </lineage>
</organism>
<evidence type="ECO:0000313" key="1">
    <source>
        <dbReference type="EMBL" id="EEF90178.1"/>
    </source>
</evidence>
<gene>
    <name evidence="1" type="ORF">BACCELL_02176</name>
</gene>
<evidence type="ECO:0000313" key="2">
    <source>
        <dbReference type="Proteomes" id="UP000003711"/>
    </source>
</evidence>
<proteinExistence type="predicted"/>
<sequence length="39" mass="4485">MVSFTIYNLQSTIKVQLTIYISFSSSVLYHFTHALNCTL</sequence>